<evidence type="ECO:0000259" key="3">
    <source>
        <dbReference type="Pfam" id="PF13649"/>
    </source>
</evidence>
<proteinExistence type="predicted"/>
<dbReference type="Pfam" id="PF13649">
    <property type="entry name" value="Methyltransf_25"/>
    <property type="match status" value="1"/>
</dbReference>
<dbReference type="GO" id="GO:0032259">
    <property type="term" value="P:methylation"/>
    <property type="evidence" value="ECO:0007669"/>
    <property type="project" value="UniProtKB-KW"/>
</dbReference>
<dbReference type="Proteomes" id="UP001231924">
    <property type="component" value="Unassembled WGS sequence"/>
</dbReference>
<dbReference type="PANTHER" id="PTHR43861">
    <property type="entry name" value="TRANS-ACONITATE 2-METHYLTRANSFERASE-RELATED"/>
    <property type="match status" value="1"/>
</dbReference>
<organism evidence="4 5">
    <name type="scientific">Actinomycetospora termitidis</name>
    <dbReference type="NCBI Taxonomy" id="3053470"/>
    <lineage>
        <taxon>Bacteria</taxon>
        <taxon>Bacillati</taxon>
        <taxon>Actinomycetota</taxon>
        <taxon>Actinomycetes</taxon>
        <taxon>Pseudonocardiales</taxon>
        <taxon>Pseudonocardiaceae</taxon>
        <taxon>Actinomycetospora</taxon>
    </lineage>
</organism>
<comment type="caution">
    <text evidence="4">The sequence shown here is derived from an EMBL/GenBank/DDBJ whole genome shotgun (WGS) entry which is preliminary data.</text>
</comment>
<feature type="region of interest" description="Disordered" evidence="2">
    <location>
        <begin position="264"/>
        <end position="287"/>
    </location>
</feature>
<dbReference type="InterPro" id="IPR041698">
    <property type="entry name" value="Methyltransf_25"/>
</dbReference>
<evidence type="ECO:0000313" key="5">
    <source>
        <dbReference type="Proteomes" id="UP001231924"/>
    </source>
</evidence>
<protein>
    <submittedName>
        <fullName evidence="4">Class I SAM-dependent methyltransferase</fullName>
        <ecNumber evidence="4">2.1.1.-</ecNumber>
    </submittedName>
</protein>
<dbReference type="GO" id="GO:0008168">
    <property type="term" value="F:methyltransferase activity"/>
    <property type="evidence" value="ECO:0007669"/>
    <property type="project" value="UniProtKB-KW"/>
</dbReference>
<keyword evidence="1 4" id="KW-0808">Transferase</keyword>
<keyword evidence="5" id="KW-1185">Reference proteome</keyword>
<accession>A0ABT7M6D9</accession>
<name>A0ABT7M6D9_9PSEU</name>
<dbReference type="EMBL" id="JASVWF010000002">
    <property type="protein sequence ID" value="MDL5156240.1"/>
    <property type="molecule type" value="Genomic_DNA"/>
</dbReference>
<keyword evidence="4" id="KW-0489">Methyltransferase</keyword>
<dbReference type="SUPFAM" id="SSF53335">
    <property type="entry name" value="S-adenosyl-L-methionine-dependent methyltransferases"/>
    <property type="match status" value="1"/>
</dbReference>
<sequence length="287" mass="31050">MPLRRLLLLPHLAWWGVRAPRGGRDRWDLYWAGVGSTGDGGDVLWDSGDPAEPDRYLELLERFADPALPVIDLGCGNGRFTRALCRAGWRGIGVDVSDAAIALAREEADRVPEEPGFLVADLAAPDAVDRIRADPGPANVFVRGVLHVLTAEARGRAAANIGRLLGDRGVAVIAETNHRGSLLSYVENLGAGPRGLPHPLARAIASGLPTPRPFGGDELDRTFPADEWERVHVDDTAVIHAVPMHRRSEEPERIRGLVAVVRPRPRIPEPRRGGEETGRVEVAPNGS</sequence>
<feature type="domain" description="Methyltransferase" evidence="3">
    <location>
        <begin position="70"/>
        <end position="169"/>
    </location>
</feature>
<reference evidence="4 5" key="1">
    <citation type="submission" date="2023-06" db="EMBL/GenBank/DDBJ databases">
        <title>Actinomycetospora Odt1-22.</title>
        <authorList>
            <person name="Supong K."/>
        </authorList>
    </citation>
    <scope>NUCLEOTIDE SEQUENCE [LARGE SCALE GENOMIC DNA]</scope>
    <source>
        <strain evidence="4 5">Odt1-22</strain>
    </source>
</reference>
<dbReference type="RefSeq" id="WP_286052497.1">
    <property type="nucleotide sequence ID" value="NZ_JASVWF010000002.1"/>
</dbReference>
<dbReference type="InterPro" id="IPR029063">
    <property type="entry name" value="SAM-dependent_MTases_sf"/>
</dbReference>
<evidence type="ECO:0000313" key="4">
    <source>
        <dbReference type="EMBL" id="MDL5156240.1"/>
    </source>
</evidence>
<gene>
    <name evidence="4" type="ORF">QRT03_09750</name>
</gene>
<feature type="compositionally biased region" description="Basic and acidic residues" evidence="2">
    <location>
        <begin position="266"/>
        <end position="279"/>
    </location>
</feature>
<dbReference type="EC" id="2.1.1.-" evidence="4"/>
<dbReference type="CDD" id="cd02440">
    <property type="entry name" value="AdoMet_MTases"/>
    <property type="match status" value="1"/>
</dbReference>
<evidence type="ECO:0000256" key="1">
    <source>
        <dbReference type="ARBA" id="ARBA00022679"/>
    </source>
</evidence>
<evidence type="ECO:0000256" key="2">
    <source>
        <dbReference type="SAM" id="MobiDB-lite"/>
    </source>
</evidence>
<dbReference type="Gene3D" id="3.40.50.150">
    <property type="entry name" value="Vaccinia Virus protein VP39"/>
    <property type="match status" value="1"/>
</dbReference>